<name>A0A653A3K3_UNCDX</name>
<sequence length="61" mass="6643">MTFGGSGKDCGGLEHQRLGKGLLARNYSSGTISEDNRVLQIEQIQDLRNFPEGNAHSAVLR</sequence>
<dbReference type="EMBL" id="UPXX01000013">
    <property type="protein sequence ID" value="VBB42232.1"/>
    <property type="molecule type" value="Genomic_DNA"/>
</dbReference>
<accession>A0A653A3K3</accession>
<proteinExistence type="predicted"/>
<reference evidence="1" key="1">
    <citation type="submission" date="2018-07" db="EMBL/GenBank/DDBJ databases">
        <authorList>
            <consortium name="Genoscope - CEA"/>
            <person name="William W."/>
        </authorList>
    </citation>
    <scope>NUCLEOTIDE SEQUENCE</scope>
    <source>
        <strain evidence="1">IK1</strain>
    </source>
</reference>
<organism evidence="1">
    <name type="scientific">Uncultured Desulfatiglans sp</name>
    <dbReference type="NCBI Taxonomy" id="1748965"/>
    <lineage>
        <taxon>Bacteria</taxon>
        <taxon>Pseudomonadati</taxon>
        <taxon>Thermodesulfobacteriota</taxon>
        <taxon>Desulfobacteria</taxon>
        <taxon>Desulfatiglandales</taxon>
        <taxon>Desulfatiglandaceae</taxon>
        <taxon>Desulfatiglans</taxon>
        <taxon>environmental samples</taxon>
    </lineage>
</organism>
<gene>
    <name evidence="1" type="ORF">TRIP_B200372</name>
</gene>
<dbReference type="AlphaFoldDB" id="A0A653A3K3"/>
<protein>
    <submittedName>
        <fullName evidence="1">Uncharacterized protein</fullName>
    </submittedName>
</protein>
<evidence type="ECO:0000313" key="1">
    <source>
        <dbReference type="EMBL" id="VBB42232.1"/>
    </source>
</evidence>